<dbReference type="EMBL" id="CACSLK010035018">
    <property type="protein sequence ID" value="CAA0843285.1"/>
    <property type="molecule type" value="Genomic_DNA"/>
</dbReference>
<dbReference type="AlphaFoldDB" id="A0A9N7RSU1"/>
<dbReference type="CDD" id="cd06141">
    <property type="entry name" value="WRN_exo"/>
    <property type="match status" value="1"/>
</dbReference>
<dbReference type="OrthoDB" id="446462at2759"/>
<dbReference type="GO" id="GO:0005634">
    <property type="term" value="C:nucleus"/>
    <property type="evidence" value="ECO:0007669"/>
    <property type="project" value="TreeGrafter"/>
</dbReference>
<dbReference type="GO" id="GO:0005737">
    <property type="term" value="C:cytoplasm"/>
    <property type="evidence" value="ECO:0007669"/>
    <property type="project" value="TreeGrafter"/>
</dbReference>
<evidence type="ECO:0000313" key="5">
    <source>
        <dbReference type="Proteomes" id="UP001153555"/>
    </source>
</evidence>
<gene>
    <name evidence="4" type="ORF">SHERM_09061</name>
</gene>
<dbReference type="GO" id="GO:0008408">
    <property type="term" value="F:3'-5' exonuclease activity"/>
    <property type="evidence" value="ECO:0007669"/>
    <property type="project" value="InterPro"/>
</dbReference>
<dbReference type="InterPro" id="IPR051132">
    <property type="entry name" value="3-5_Exonuclease_domain"/>
</dbReference>
<sequence>MMETIHLVEFDGKTIETTVTSQSSTAQRWLQNIVKLLNQHRTKRIVGMDCKYIRHPINSMSNKTAILNLCVGTKCLVLHLLHMNHIPQSIRDFLSDPRNTFVGIEILENSRKLHKEYALNVERKFDLHFLAKHWFPASYNGRSSLRAIASRVIGLNARRKCGDNNEGNWESVVLTEELVEQACADAYAFYNIACKLLS</sequence>
<dbReference type="PANTHER" id="PTHR13620:SF121">
    <property type="entry name" value="EMB|CAB82946.1-RELATED"/>
    <property type="match status" value="1"/>
</dbReference>
<evidence type="ECO:0000313" key="4">
    <source>
        <dbReference type="EMBL" id="CAA0843285.1"/>
    </source>
</evidence>
<evidence type="ECO:0000256" key="2">
    <source>
        <dbReference type="ARBA" id="ARBA00022801"/>
    </source>
</evidence>
<dbReference type="GO" id="GO:0016740">
    <property type="term" value="F:transferase activity"/>
    <property type="evidence" value="ECO:0007669"/>
    <property type="project" value="UniProtKB-KW"/>
</dbReference>
<reference evidence="4" key="1">
    <citation type="submission" date="2019-12" db="EMBL/GenBank/DDBJ databases">
        <authorList>
            <person name="Scholes J."/>
        </authorList>
    </citation>
    <scope>NUCLEOTIDE SEQUENCE</scope>
</reference>
<dbReference type="Gene3D" id="3.30.420.10">
    <property type="entry name" value="Ribonuclease H-like superfamily/Ribonuclease H"/>
    <property type="match status" value="1"/>
</dbReference>
<dbReference type="InterPro" id="IPR002562">
    <property type="entry name" value="3'-5'_exonuclease_dom"/>
</dbReference>
<comment type="caution">
    <text evidence="4">The sequence shown here is derived from an EMBL/GenBank/DDBJ whole genome shotgun (WGS) entry which is preliminary data.</text>
</comment>
<dbReference type="InterPro" id="IPR036397">
    <property type="entry name" value="RNaseH_sf"/>
</dbReference>
<organism evidence="4 5">
    <name type="scientific">Striga hermonthica</name>
    <name type="common">Purple witchweed</name>
    <name type="synonym">Buchnera hermonthica</name>
    <dbReference type="NCBI Taxonomy" id="68872"/>
    <lineage>
        <taxon>Eukaryota</taxon>
        <taxon>Viridiplantae</taxon>
        <taxon>Streptophyta</taxon>
        <taxon>Embryophyta</taxon>
        <taxon>Tracheophyta</taxon>
        <taxon>Spermatophyta</taxon>
        <taxon>Magnoliopsida</taxon>
        <taxon>eudicotyledons</taxon>
        <taxon>Gunneridae</taxon>
        <taxon>Pentapetalae</taxon>
        <taxon>asterids</taxon>
        <taxon>lamiids</taxon>
        <taxon>Lamiales</taxon>
        <taxon>Orobanchaceae</taxon>
        <taxon>Buchnereae</taxon>
        <taxon>Striga</taxon>
    </lineage>
</organism>
<dbReference type="InterPro" id="IPR012337">
    <property type="entry name" value="RNaseH-like_sf"/>
</dbReference>
<evidence type="ECO:0000259" key="3">
    <source>
        <dbReference type="Pfam" id="PF01612"/>
    </source>
</evidence>
<dbReference type="GO" id="GO:0003676">
    <property type="term" value="F:nucleic acid binding"/>
    <property type="evidence" value="ECO:0007669"/>
    <property type="project" value="InterPro"/>
</dbReference>
<accession>A0A9N7RSU1</accession>
<keyword evidence="1" id="KW-0540">Nuclease</keyword>
<dbReference type="SUPFAM" id="SSF53098">
    <property type="entry name" value="Ribonuclease H-like"/>
    <property type="match status" value="1"/>
</dbReference>
<dbReference type="Pfam" id="PF01612">
    <property type="entry name" value="DNA_pol_A_exo1"/>
    <property type="match status" value="1"/>
</dbReference>
<name>A0A9N7RSU1_STRHE</name>
<dbReference type="GO" id="GO:0006139">
    <property type="term" value="P:nucleobase-containing compound metabolic process"/>
    <property type="evidence" value="ECO:0007669"/>
    <property type="project" value="InterPro"/>
</dbReference>
<keyword evidence="2" id="KW-0378">Hydrolase</keyword>
<keyword evidence="4" id="KW-0808">Transferase</keyword>
<dbReference type="Proteomes" id="UP001153555">
    <property type="component" value="Unassembled WGS sequence"/>
</dbReference>
<dbReference type="PANTHER" id="PTHR13620">
    <property type="entry name" value="3-5 EXONUCLEASE"/>
    <property type="match status" value="1"/>
</dbReference>
<keyword evidence="5" id="KW-1185">Reference proteome</keyword>
<evidence type="ECO:0000256" key="1">
    <source>
        <dbReference type="ARBA" id="ARBA00022722"/>
    </source>
</evidence>
<proteinExistence type="predicted"/>
<feature type="domain" description="3'-5' exonuclease" evidence="3">
    <location>
        <begin position="32"/>
        <end position="196"/>
    </location>
</feature>
<protein>
    <submittedName>
        <fullName evidence="4">Polynucleotidyl transferase- ribonuclease H-like superfamily protein</fullName>
    </submittedName>
</protein>